<dbReference type="EMBL" id="JAGGKX010000004">
    <property type="protein sequence ID" value="MBP1969130.1"/>
    <property type="molecule type" value="Genomic_DNA"/>
</dbReference>
<dbReference type="Proteomes" id="UP001519345">
    <property type="component" value="Unassembled WGS sequence"/>
</dbReference>
<proteinExistence type="predicted"/>
<reference evidence="1 2" key="1">
    <citation type="submission" date="2021-03" db="EMBL/GenBank/DDBJ databases">
        <title>Genomic Encyclopedia of Type Strains, Phase IV (KMG-IV): sequencing the most valuable type-strain genomes for metagenomic binning, comparative biology and taxonomic classification.</title>
        <authorList>
            <person name="Goeker M."/>
        </authorList>
    </citation>
    <scope>NUCLEOTIDE SEQUENCE [LARGE SCALE GENOMIC DNA]</scope>
    <source>
        <strain evidence="1 2">DSM 25609</strain>
    </source>
</reference>
<evidence type="ECO:0000313" key="2">
    <source>
        <dbReference type="Proteomes" id="UP001519345"/>
    </source>
</evidence>
<gene>
    <name evidence="1" type="ORF">J2Z83_001233</name>
</gene>
<evidence type="ECO:0000313" key="1">
    <source>
        <dbReference type="EMBL" id="MBP1969130.1"/>
    </source>
</evidence>
<dbReference type="RefSeq" id="WP_209462333.1">
    <property type="nucleotide sequence ID" value="NZ_CP110224.1"/>
</dbReference>
<keyword evidence="2" id="KW-1185">Reference proteome</keyword>
<sequence>MEVENTREEDTIFYASQATLTTNTGEQLEPDMFFSEHIDGEFIGPVTKSGSSFYILENSKAEDIESIRLIFSGASNEDWEDIGEEIDIEIELEK</sequence>
<protein>
    <submittedName>
        <fullName evidence="1">Uncharacterized protein</fullName>
    </submittedName>
</protein>
<name>A0ABS4IDV8_9BACI</name>
<organism evidence="1 2">
    <name type="scientific">Virgibacillus natechei</name>
    <dbReference type="NCBI Taxonomy" id="1216297"/>
    <lineage>
        <taxon>Bacteria</taxon>
        <taxon>Bacillati</taxon>
        <taxon>Bacillota</taxon>
        <taxon>Bacilli</taxon>
        <taxon>Bacillales</taxon>
        <taxon>Bacillaceae</taxon>
        <taxon>Virgibacillus</taxon>
    </lineage>
</organism>
<comment type="caution">
    <text evidence="1">The sequence shown here is derived from an EMBL/GenBank/DDBJ whole genome shotgun (WGS) entry which is preliminary data.</text>
</comment>
<accession>A0ABS4IDV8</accession>